<evidence type="ECO:0000256" key="2">
    <source>
        <dbReference type="ARBA" id="ARBA00023015"/>
    </source>
</evidence>
<reference evidence="8" key="1">
    <citation type="submission" date="2017-06" db="EMBL/GenBank/DDBJ databases">
        <title>Herbaspirillum phytohormonus sp. nov., isolated from the root nodule of Robinia pseudoacacia in lead-zinc mine.</title>
        <authorList>
            <person name="Fan M."/>
            <person name="Lin Y."/>
        </authorList>
    </citation>
    <scope>NUCLEOTIDE SEQUENCE [LARGE SCALE GENOMIC DNA]</scope>
    <source>
        <strain evidence="8">SC-089</strain>
    </source>
</reference>
<dbReference type="Proteomes" id="UP000214603">
    <property type="component" value="Unassembled WGS sequence"/>
</dbReference>
<dbReference type="InterPro" id="IPR036390">
    <property type="entry name" value="WH_DNA-bd_sf"/>
</dbReference>
<proteinExistence type="inferred from homology"/>
<dbReference type="Gene3D" id="3.40.190.290">
    <property type="match status" value="1"/>
</dbReference>
<evidence type="ECO:0000313" key="8">
    <source>
        <dbReference type="Proteomes" id="UP000214603"/>
    </source>
</evidence>
<dbReference type="PANTHER" id="PTHR30293">
    <property type="entry name" value="TRANSCRIPTIONAL REGULATORY PROTEIN NAC-RELATED"/>
    <property type="match status" value="1"/>
</dbReference>
<dbReference type="SUPFAM" id="SSF53850">
    <property type="entry name" value="Periplasmic binding protein-like II"/>
    <property type="match status" value="1"/>
</dbReference>
<keyword evidence="8" id="KW-1185">Reference proteome</keyword>
<evidence type="ECO:0000256" key="4">
    <source>
        <dbReference type="ARBA" id="ARBA00023159"/>
    </source>
</evidence>
<dbReference type="Pfam" id="PF03466">
    <property type="entry name" value="LysR_substrate"/>
    <property type="match status" value="1"/>
</dbReference>
<dbReference type="OrthoDB" id="8587114at2"/>
<dbReference type="Pfam" id="PF00126">
    <property type="entry name" value="HTH_1"/>
    <property type="match status" value="1"/>
</dbReference>
<dbReference type="PROSITE" id="PS50931">
    <property type="entry name" value="HTH_LYSR"/>
    <property type="match status" value="1"/>
</dbReference>
<dbReference type="GO" id="GO:0003677">
    <property type="term" value="F:DNA binding"/>
    <property type="evidence" value="ECO:0007669"/>
    <property type="project" value="UniProtKB-KW"/>
</dbReference>
<comment type="similarity">
    <text evidence="1">Belongs to the LysR transcriptional regulatory family.</text>
</comment>
<sequence length="314" mass="34647">MIRNKLELRQLRYFVRAVELGSLSRAAAELGTVPSTLSQQISRMENSVSTRLLARSARGVTPTAAGVEFYREVQLALRHVDHAATVAQGARAGGRVSIGLAPTTADMVGMSLLRRLRERYPLLHINLMECPTGQLSQMLNSRKLDLAILFDVEEGQRWDSKLLGSEKIYFIESLRSTPTFGDKNRISLEQLEGIPLILPSANNGLRRMLNASFSYLSMQPNTVIEIDALGVLRNAILEGIGPTLHAWSAIASVPNNIELYRMVEVEGVTRSNSLCCLSQEELSMAALGARLSLIECFRELDGPNFTHQDDTPSP</sequence>
<dbReference type="GO" id="GO:0003700">
    <property type="term" value="F:DNA-binding transcription factor activity"/>
    <property type="evidence" value="ECO:0007669"/>
    <property type="project" value="InterPro"/>
</dbReference>
<keyword evidence="3" id="KW-0238">DNA-binding</keyword>
<dbReference type="GO" id="GO:2000142">
    <property type="term" value="P:regulation of DNA-templated transcription initiation"/>
    <property type="evidence" value="ECO:0007669"/>
    <property type="project" value="TreeGrafter"/>
</dbReference>
<evidence type="ECO:0000313" key="7">
    <source>
        <dbReference type="EMBL" id="OWT57553.1"/>
    </source>
</evidence>
<evidence type="ECO:0000256" key="1">
    <source>
        <dbReference type="ARBA" id="ARBA00009437"/>
    </source>
</evidence>
<dbReference type="PANTHER" id="PTHR30293:SF0">
    <property type="entry name" value="NITROGEN ASSIMILATION REGULATORY PROTEIN NAC"/>
    <property type="match status" value="1"/>
</dbReference>
<dbReference type="InterPro" id="IPR000847">
    <property type="entry name" value="LysR_HTH_N"/>
</dbReference>
<evidence type="ECO:0000256" key="5">
    <source>
        <dbReference type="ARBA" id="ARBA00023163"/>
    </source>
</evidence>
<comment type="caution">
    <text evidence="7">The sequence shown here is derived from an EMBL/GenBank/DDBJ whole genome shotgun (WGS) entry which is preliminary data.</text>
</comment>
<keyword evidence="5" id="KW-0804">Transcription</keyword>
<evidence type="ECO:0000259" key="6">
    <source>
        <dbReference type="PROSITE" id="PS50931"/>
    </source>
</evidence>
<evidence type="ECO:0000256" key="3">
    <source>
        <dbReference type="ARBA" id="ARBA00023125"/>
    </source>
</evidence>
<dbReference type="SUPFAM" id="SSF46785">
    <property type="entry name" value="Winged helix' DNA-binding domain"/>
    <property type="match status" value="1"/>
</dbReference>
<keyword evidence="2" id="KW-0805">Transcription regulation</keyword>
<dbReference type="FunFam" id="1.10.10.10:FF:000001">
    <property type="entry name" value="LysR family transcriptional regulator"/>
    <property type="match status" value="1"/>
</dbReference>
<dbReference type="Gene3D" id="1.10.10.10">
    <property type="entry name" value="Winged helix-like DNA-binding domain superfamily/Winged helix DNA-binding domain"/>
    <property type="match status" value="1"/>
</dbReference>
<organism evidence="7 8">
    <name type="scientific">Candidimonas nitroreducens</name>
    <dbReference type="NCBI Taxonomy" id="683354"/>
    <lineage>
        <taxon>Bacteria</taxon>
        <taxon>Pseudomonadati</taxon>
        <taxon>Pseudomonadota</taxon>
        <taxon>Betaproteobacteria</taxon>
        <taxon>Burkholderiales</taxon>
        <taxon>Alcaligenaceae</taxon>
        <taxon>Candidimonas</taxon>
    </lineage>
</organism>
<dbReference type="RefSeq" id="WP_088604558.1">
    <property type="nucleotide sequence ID" value="NZ_NJIH01000009.1"/>
</dbReference>
<gene>
    <name evidence="7" type="ORF">CEY11_16785</name>
</gene>
<dbReference type="InterPro" id="IPR036388">
    <property type="entry name" value="WH-like_DNA-bd_sf"/>
</dbReference>
<protein>
    <submittedName>
        <fullName evidence="7">LysR family transcriptional regulator</fullName>
    </submittedName>
</protein>
<dbReference type="InterPro" id="IPR005119">
    <property type="entry name" value="LysR_subst-bd"/>
</dbReference>
<feature type="domain" description="HTH lysR-type" evidence="6">
    <location>
        <begin position="6"/>
        <end position="63"/>
    </location>
</feature>
<dbReference type="EMBL" id="NJIH01000009">
    <property type="protein sequence ID" value="OWT57553.1"/>
    <property type="molecule type" value="Genomic_DNA"/>
</dbReference>
<keyword evidence="4" id="KW-0010">Activator</keyword>
<accession>A0A225MB98</accession>
<name>A0A225MB98_9BURK</name>
<dbReference type="AlphaFoldDB" id="A0A225MB98"/>